<protein>
    <recommendedName>
        <fullName evidence="6">TonB C-terminal domain-containing protein</fullName>
    </recommendedName>
</protein>
<evidence type="ECO:0000256" key="4">
    <source>
        <dbReference type="ARBA" id="ARBA00023136"/>
    </source>
</evidence>
<evidence type="ECO:0000313" key="7">
    <source>
        <dbReference type="EMBL" id="GLQ23120.1"/>
    </source>
</evidence>
<evidence type="ECO:0000256" key="2">
    <source>
        <dbReference type="ARBA" id="ARBA00022692"/>
    </source>
</evidence>
<proteinExistence type="predicted"/>
<dbReference type="RefSeq" id="WP_284388204.1">
    <property type="nucleotide sequence ID" value="NZ_BSNK01000001.1"/>
</dbReference>
<evidence type="ECO:0000259" key="6">
    <source>
        <dbReference type="PROSITE" id="PS52015"/>
    </source>
</evidence>
<dbReference type="SUPFAM" id="SSF48452">
    <property type="entry name" value="TPR-like"/>
    <property type="match status" value="1"/>
</dbReference>
<sequence length="372" mass="41227">MLNKSFLTALLAGLFLSLVADVNAQAKTPVEILKPYKKYQAALQADNFEVARAAAEQAWQISEKLLGDVKLTGDLAFNYGSIIKGEIKKDQVKAVARSMELVEGYGPDSSLIYLERGIMHLTVLGHLDQSGRQMRAGEKLIAFAEANGLETSTFTAEALTMVAGLYANRGRNEKASAYAERAMAVFEAAGDGVVSVYPLQANLYRGYAYEGEDDHMAAALSYQAVMEATDGLDPEVYPLVGTTLGRWIYMRSALRAQGKLEEAEMQGVCKCWPYDKERNEDVLPIKRVPPVMPSFAQQSGYVVVEFDLTDDGKPTNKRVIAAWPDYFEKPALQSVKRWEYSPRTSEQTDEDRTDIVTTITFRLADSKGNVIW</sequence>
<feature type="domain" description="TonB C-terminal" evidence="6">
    <location>
        <begin position="274"/>
        <end position="370"/>
    </location>
</feature>
<evidence type="ECO:0000256" key="1">
    <source>
        <dbReference type="ARBA" id="ARBA00004167"/>
    </source>
</evidence>
<dbReference type="InterPro" id="IPR011990">
    <property type="entry name" value="TPR-like_helical_dom_sf"/>
</dbReference>
<dbReference type="SUPFAM" id="SSF74653">
    <property type="entry name" value="TolA/TonB C-terminal domain"/>
    <property type="match status" value="1"/>
</dbReference>
<comment type="subcellular location">
    <subcellularLocation>
        <location evidence="1">Membrane</location>
        <topology evidence="1">Single-pass membrane protein</topology>
    </subcellularLocation>
</comment>
<reference evidence="7" key="1">
    <citation type="journal article" date="2014" name="Int. J. Syst. Evol. Microbiol.">
        <title>Complete genome of a new Firmicutes species belonging to the dominant human colonic microbiota ('Ruminococcus bicirculans') reveals two chromosomes and a selective capacity to utilize plant glucans.</title>
        <authorList>
            <consortium name="NISC Comparative Sequencing Program"/>
            <person name="Wegmann U."/>
            <person name="Louis P."/>
            <person name="Goesmann A."/>
            <person name="Henrissat B."/>
            <person name="Duncan S.H."/>
            <person name="Flint H.J."/>
        </authorList>
    </citation>
    <scope>NUCLEOTIDE SEQUENCE</scope>
    <source>
        <strain evidence="7">NBRC 108219</strain>
    </source>
</reference>
<dbReference type="Gene3D" id="1.25.40.10">
    <property type="entry name" value="Tetratricopeptide repeat domain"/>
    <property type="match status" value="1"/>
</dbReference>
<feature type="signal peptide" evidence="5">
    <location>
        <begin position="1"/>
        <end position="26"/>
    </location>
</feature>
<evidence type="ECO:0000256" key="3">
    <source>
        <dbReference type="ARBA" id="ARBA00022989"/>
    </source>
</evidence>
<keyword evidence="3" id="KW-1133">Transmembrane helix</keyword>
<name>A0ABQ5V8X3_9PROT</name>
<feature type="chain" id="PRO_5046065275" description="TonB C-terminal domain-containing protein" evidence="5">
    <location>
        <begin position="27"/>
        <end position="372"/>
    </location>
</feature>
<keyword evidence="2" id="KW-0812">Transmembrane</keyword>
<accession>A0ABQ5V8X3</accession>
<dbReference type="Gene3D" id="3.30.2420.10">
    <property type="entry name" value="TonB"/>
    <property type="match status" value="1"/>
</dbReference>
<gene>
    <name evidence="7" type="ORF">GCM10007853_09940</name>
</gene>
<dbReference type="Proteomes" id="UP001161391">
    <property type="component" value="Unassembled WGS sequence"/>
</dbReference>
<evidence type="ECO:0000256" key="5">
    <source>
        <dbReference type="SAM" id="SignalP"/>
    </source>
</evidence>
<keyword evidence="8" id="KW-1185">Reference proteome</keyword>
<organism evidence="7 8">
    <name type="scientific">Algimonas ampicilliniresistens</name>
    <dbReference type="NCBI Taxonomy" id="1298735"/>
    <lineage>
        <taxon>Bacteria</taxon>
        <taxon>Pseudomonadati</taxon>
        <taxon>Pseudomonadota</taxon>
        <taxon>Alphaproteobacteria</taxon>
        <taxon>Maricaulales</taxon>
        <taxon>Robiginitomaculaceae</taxon>
        <taxon>Algimonas</taxon>
    </lineage>
</organism>
<comment type="caution">
    <text evidence="7">The sequence shown here is derived from an EMBL/GenBank/DDBJ whole genome shotgun (WGS) entry which is preliminary data.</text>
</comment>
<evidence type="ECO:0000313" key="8">
    <source>
        <dbReference type="Proteomes" id="UP001161391"/>
    </source>
</evidence>
<dbReference type="InterPro" id="IPR037682">
    <property type="entry name" value="TonB_C"/>
</dbReference>
<dbReference type="PROSITE" id="PS52015">
    <property type="entry name" value="TONB_CTD"/>
    <property type="match status" value="1"/>
</dbReference>
<dbReference type="EMBL" id="BSNK01000001">
    <property type="protein sequence ID" value="GLQ23120.1"/>
    <property type="molecule type" value="Genomic_DNA"/>
</dbReference>
<keyword evidence="4" id="KW-0472">Membrane</keyword>
<reference evidence="7" key="2">
    <citation type="submission" date="2023-01" db="EMBL/GenBank/DDBJ databases">
        <title>Draft genome sequence of Algimonas ampicilliniresistens strain NBRC 108219.</title>
        <authorList>
            <person name="Sun Q."/>
            <person name="Mori K."/>
        </authorList>
    </citation>
    <scope>NUCLEOTIDE SEQUENCE</scope>
    <source>
        <strain evidence="7">NBRC 108219</strain>
    </source>
</reference>
<dbReference type="NCBIfam" id="TIGR01352">
    <property type="entry name" value="tonB_Cterm"/>
    <property type="match status" value="1"/>
</dbReference>
<keyword evidence="5" id="KW-0732">Signal</keyword>
<dbReference type="InterPro" id="IPR006260">
    <property type="entry name" value="TonB/TolA_C"/>
</dbReference>
<dbReference type="Pfam" id="PF03544">
    <property type="entry name" value="TonB_C"/>
    <property type="match status" value="1"/>
</dbReference>